<gene>
    <name evidence="1" type="ORF">B7H23_07645</name>
</gene>
<reference evidence="2" key="1">
    <citation type="journal article" date="2017" name="Int. J. Syst. Evol. Microbiol.">
        <title>Notoacmeibacter marinus gen. nov., sp. nov., isolated from the gut of a limpet and proposal of Notoacmeibacteraceae fam. nov. in the order Rhizobiales of the class Alphaproteobacteria.</title>
        <authorList>
            <person name="Huang Z."/>
            <person name="Guo F."/>
            <person name="Lai Q."/>
        </authorList>
    </citation>
    <scope>NUCLEOTIDE SEQUENCE [LARGE SCALE GENOMIC DNA]</scope>
    <source>
        <strain evidence="2">XMTR2A4</strain>
    </source>
</reference>
<sequence>MISQFGDIAPKAVIAGALVYGAVSWAITGPELGSRIIRADGYLNGCTKLVEQQVEEQAEAAIRNIPKPMLTPQQQTGLAFLDAFSKSQFGRQFNDVLGQSGLSTDSIGAIATAPLAGAQQAYQDKVDAVKAATASRMGETAGYCGCLADEVVQNNRNDWAIYAGTLTFYKPPAITDIGKLMSNAARGGACQKAGG</sequence>
<protein>
    <submittedName>
        <fullName evidence="1">Uncharacterized protein</fullName>
    </submittedName>
</protein>
<dbReference type="RefSeq" id="WP_094076687.1">
    <property type="nucleotide sequence ID" value="NZ_NBYO01000001.1"/>
</dbReference>
<organism evidence="1 2">
    <name type="scientific">Notoacmeibacter marinus</name>
    <dbReference type="NCBI Taxonomy" id="1876515"/>
    <lineage>
        <taxon>Bacteria</taxon>
        <taxon>Pseudomonadati</taxon>
        <taxon>Pseudomonadota</taxon>
        <taxon>Alphaproteobacteria</taxon>
        <taxon>Hyphomicrobiales</taxon>
        <taxon>Notoacmeibacteraceae</taxon>
        <taxon>Notoacmeibacter</taxon>
    </lineage>
</organism>
<dbReference type="AlphaFoldDB" id="A0A231V3M0"/>
<name>A0A231V3M0_9HYPH</name>
<evidence type="ECO:0000313" key="2">
    <source>
        <dbReference type="Proteomes" id="UP000215405"/>
    </source>
</evidence>
<accession>A0A231V3M0</accession>
<comment type="caution">
    <text evidence="1">The sequence shown here is derived from an EMBL/GenBank/DDBJ whole genome shotgun (WGS) entry which is preliminary data.</text>
</comment>
<dbReference type="Proteomes" id="UP000215405">
    <property type="component" value="Unassembled WGS sequence"/>
</dbReference>
<proteinExistence type="predicted"/>
<keyword evidence="2" id="KW-1185">Reference proteome</keyword>
<dbReference type="EMBL" id="NBYO01000001">
    <property type="protein sequence ID" value="OXT02737.1"/>
    <property type="molecule type" value="Genomic_DNA"/>
</dbReference>
<evidence type="ECO:0000313" key="1">
    <source>
        <dbReference type="EMBL" id="OXT02737.1"/>
    </source>
</evidence>